<feature type="region of interest" description="Disordered" evidence="1">
    <location>
        <begin position="1"/>
        <end position="49"/>
    </location>
</feature>
<evidence type="ECO:0000256" key="1">
    <source>
        <dbReference type="SAM" id="MobiDB-lite"/>
    </source>
</evidence>
<dbReference type="Proteomes" id="UP001217838">
    <property type="component" value="Unassembled WGS sequence"/>
</dbReference>
<organism evidence="2 3">
    <name type="scientific">Nannocystis radixulma</name>
    <dbReference type="NCBI Taxonomy" id="2995305"/>
    <lineage>
        <taxon>Bacteria</taxon>
        <taxon>Pseudomonadati</taxon>
        <taxon>Myxococcota</taxon>
        <taxon>Polyangia</taxon>
        <taxon>Nannocystales</taxon>
        <taxon>Nannocystaceae</taxon>
        <taxon>Nannocystis</taxon>
    </lineage>
</organism>
<dbReference type="EMBL" id="JAQNDN010000019">
    <property type="protein sequence ID" value="MDC0671930.1"/>
    <property type="molecule type" value="Genomic_DNA"/>
</dbReference>
<sequence length="49" mass="4869">MIPPAGPREATPPPVSGVENPGAAAAPEPGTELPGGDAEKTPTRADEHK</sequence>
<dbReference type="RefSeq" id="WP_272002860.1">
    <property type="nucleotide sequence ID" value="NZ_JAQNDN010000019.1"/>
</dbReference>
<feature type="compositionally biased region" description="Basic and acidic residues" evidence="1">
    <location>
        <begin position="37"/>
        <end position="49"/>
    </location>
</feature>
<reference evidence="2 3" key="1">
    <citation type="submission" date="2022-11" db="EMBL/GenBank/DDBJ databases">
        <title>Minimal conservation of predation-associated metabolite biosynthetic gene clusters underscores biosynthetic potential of Myxococcota including descriptions for ten novel species: Archangium lansinium sp. nov., Myxococcus landrumus sp. nov., Nannocystis bai.</title>
        <authorList>
            <person name="Ahearne A."/>
            <person name="Stevens C."/>
            <person name="Dowd S."/>
        </authorList>
    </citation>
    <scope>NUCLEOTIDE SEQUENCE [LARGE SCALE GENOMIC DNA]</scope>
    <source>
        <strain evidence="2 3">NCELM</strain>
    </source>
</reference>
<evidence type="ECO:0000313" key="3">
    <source>
        <dbReference type="Proteomes" id="UP001217838"/>
    </source>
</evidence>
<feature type="compositionally biased region" description="Pro residues" evidence="1">
    <location>
        <begin position="1"/>
        <end position="15"/>
    </location>
</feature>
<comment type="caution">
    <text evidence="2">The sequence shown here is derived from an EMBL/GenBank/DDBJ whole genome shotgun (WGS) entry which is preliminary data.</text>
</comment>
<feature type="compositionally biased region" description="Low complexity" evidence="1">
    <location>
        <begin position="21"/>
        <end position="36"/>
    </location>
</feature>
<proteinExistence type="predicted"/>
<evidence type="ECO:0000313" key="2">
    <source>
        <dbReference type="EMBL" id="MDC0671930.1"/>
    </source>
</evidence>
<keyword evidence="3" id="KW-1185">Reference proteome</keyword>
<protein>
    <submittedName>
        <fullName evidence="2">Uncharacterized protein</fullName>
    </submittedName>
</protein>
<name>A0ABT5BCS0_9BACT</name>
<accession>A0ABT5BCS0</accession>
<gene>
    <name evidence="2" type="ORF">POL58_29565</name>
</gene>